<keyword evidence="4" id="KW-1134">Transmembrane beta strand</keyword>
<evidence type="ECO:0000256" key="8">
    <source>
        <dbReference type="SAM" id="Coils"/>
    </source>
</evidence>
<keyword evidence="5" id="KW-0812">Transmembrane</keyword>
<dbReference type="PANTHER" id="PTHR30026">
    <property type="entry name" value="OUTER MEMBRANE PROTEIN TOLC"/>
    <property type="match status" value="1"/>
</dbReference>
<dbReference type="Pfam" id="PF02321">
    <property type="entry name" value="OEP"/>
    <property type="match status" value="2"/>
</dbReference>
<evidence type="ECO:0000313" key="9">
    <source>
        <dbReference type="EMBL" id="MFD1003359.1"/>
    </source>
</evidence>
<evidence type="ECO:0000256" key="2">
    <source>
        <dbReference type="ARBA" id="ARBA00007613"/>
    </source>
</evidence>
<keyword evidence="3" id="KW-0813">Transport</keyword>
<dbReference type="EMBL" id="JBHTKA010000016">
    <property type="protein sequence ID" value="MFD1003359.1"/>
    <property type="molecule type" value="Genomic_DNA"/>
</dbReference>
<evidence type="ECO:0000256" key="3">
    <source>
        <dbReference type="ARBA" id="ARBA00022448"/>
    </source>
</evidence>
<dbReference type="Proteomes" id="UP001597112">
    <property type="component" value="Unassembled WGS sequence"/>
</dbReference>
<evidence type="ECO:0000256" key="7">
    <source>
        <dbReference type="ARBA" id="ARBA00023237"/>
    </source>
</evidence>
<evidence type="ECO:0000256" key="5">
    <source>
        <dbReference type="ARBA" id="ARBA00022692"/>
    </source>
</evidence>
<evidence type="ECO:0000256" key="6">
    <source>
        <dbReference type="ARBA" id="ARBA00023136"/>
    </source>
</evidence>
<keyword evidence="7" id="KW-0998">Cell outer membrane</keyword>
<evidence type="ECO:0000256" key="1">
    <source>
        <dbReference type="ARBA" id="ARBA00004442"/>
    </source>
</evidence>
<dbReference type="RefSeq" id="WP_377585989.1">
    <property type="nucleotide sequence ID" value="NZ_JBHTKA010000016.1"/>
</dbReference>
<dbReference type="InterPro" id="IPR051906">
    <property type="entry name" value="TolC-like"/>
</dbReference>
<comment type="caution">
    <text evidence="9">The sequence shown here is derived from an EMBL/GenBank/DDBJ whole genome shotgun (WGS) entry which is preliminary data.</text>
</comment>
<accession>A0ABW3KC69</accession>
<comment type="subcellular location">
    <subcellularLocation>
        <location evidence="1">Cell outer membrane</location>
    </subcellularLocation>
</comment>
<feature type="coiled-coil region" evidence="8">
    <location>
        <begin position="157"/>
        <end position="215"/>
    </location>
</feature>
<keyword evidence="10" id="KW-1185">Reference proteome</keyword>
<dbReference type="Gene3D" id="1.20.1600.10">
    <property type="entry name" value="Outer membrane efflux proteins (OEP)"/>
    <property type="match status" value="1"/>
</dbReference>
<dbReference type="SUPFAM" id="SSF56954">
    <property type="entry name" value="Outer membrane efflux proteins (OEP)"/>
    <property type="match status" value="1"/>
</dbReference>
<protein>
    <submittedName>
        <fullName evidence="9">TolC family protein</fullName>
    </submittedName>
</protein>
<organism evidence="9 10">
    <name type="scientific">Ohtaekwangia kribbensis</name>
    <dbReference type="NCBI Taxonomy" id="688913"/>
    <lineage>
        <taxon>Bacteria</taxon>
        <taxon>Pseudomonadati</taxon>
        <taxon>Bacteroidota</taxon>
        <taxon>Cytophagia</taxon>
        <taxon>Cytophagales</taxon>
        <taxon>Fulvivirgaceae</taxon>
        <taxon>Ohtaekwangia</taxon>
    </lineage>
</organism>
<reference evidence="10" key="1">
    <citation type="journal article" date="2019" name="Int. J. Syst. Evol. Microbiol.">
        <title>The Global Catalogue of Microorganisms (GCM) 10K type strain sequencing project: providing services to taxonomists for standard genome sequencing and annotation.</title>
        <authorList>
            <consortium name="The Broad Institute Genomics Platform"/>
            <consortium name="The Broad Institute Genome Sequencing Center for Infectious Disease"/>
            <person name="Wu L."/>
            <person name="Ma J."/>
        </authorList>
    </citation>
    <scope>NUCLEOTIDE SEQUENCE [LARGE SCALE GENOMIC DNA]</scope>
    <source>
        <strain evidence="10">CCUG 58938</strain>
    </source>
</reference>
<evidence type="ECO:0000313" key="10">
    <source>
        <dbReference type="Proteomes" id="UP001597112"/>
    </source>
</evidence>
<dbReference type="PANTHER" id="PTHR30026:SF20">
    <property type="entry name" value="OUTER MEMBRANE PROTEIN TOLC"/>
    <property type="match status" value="1"/>
</dbReference>
<evidence type="ECO:0000256" key="4">
    <source>
        <dbReference type="ARBA" id="ARBA00022452"/>
    </source>
</evidence>
<sequence length="442" mass="49902">MINRISLFLAPILLAVSTLGFGQQLSLEECIRISLENNLTVKNSKLEIEMTEHKVSEAKSGLLPTVDLNGQYQYYLEVPAQLIPASTFGGAAGEYTTAKLGVPQNTSANVQVSQTLFNQKVMIGLKAAKAGRSYSNVQLTLTKEDIVYNVTSTYYNIQVLSDNLSLLESNITNMEKTVKTNETLRKNEIVSNSTYKRLLINLENLHNEYENQKISQTKYYNLLKYLMNVPLSDSVEVMPFDFNTAFEEVQVGDINQRPDIRLQQEQIKLYELDRKSTISGYYPTLSANFFSGYTGYNSKFAPFETINNQWFNNTYFTLSLKIPVFDGFTKKYQVKQKSVTLQKSINSLTDLKLKAERDALDAVNNYTSNKNLVANSKRSLELAEQLFKDASIEYNNGLINITDLLDVQDDLSDARNNYSTALVNLKIAELDVKKANGQLVQP</sequence>
<gene>
    <name evidence="9" type="ORF">ACFQ21_28795</name>
</gene>
<keyword evidence="8" id="KW-0175">Coiled coil</keyword>
<dbReference type="InterPro" id="IPR003423">
    <property type="entry name" value="OMP_efflux"/>
</dbReference>
<name>A0ABW3KC69_9BACT</name>
<comment type="similarity">
    <text evidence="2">Belongs to the outer membrane factor (OMF) (TC 1.B.17) family.</text>
</comment>
<keyword evidence="6" id="KW-0472">Membrane</keyword>
<proteinExistence type="inferred from homology"/>